<keyword evidence="8 9" id="KW-0472">Membrane</keyword>
<feature type="transmembrane region" description="Helical" evidence="9">
    <location>
        <begin position="117"/>
        <end position="143"/>
    </location>
</feature>
<feature type="domain" description="ABC transmembrane type-1" evidence="11">
    <location>
        <begin position="13"/>
        <end position="301"/>
    </location>
</feature>
<evidence type="ECO:0000313" key="13">
    <source>
        <dbReference type="Proteomes" id="UP000273278"/>
    </source>
</evidence>
<feature type="transmembrane region" description="Helical" evidence="9">
    <location>
        <begin position="275"/>
        <end position="296"/>
    </location>
</feature>
<evidence type="ECO:0000256" key="2">
    <source>
        <dbReference type="ARBA" id="ARBA00022448"/>
    </source>
</evidence>
<dbReference type="InterPro" id="IPR036640">
    <property type="entry name" value="ABC1_TM_sf"/>
</dbReference>
<dbReference type="PROSITE" id="PS50929">
    <property type="entry name" value="ABC_TM1F"/>
    <property type="match status" value="1"/>
</dbReference>
<evidence type="ECO:0000256" key="6">
    <source>
        <dbReference type="ARBA" id="ARBA00022840"/>
    </source>
</evidence>
<name>A0A3G3IGN5_9ARCH</name>
<organism evidence="12 13">
    <name type="scientific">Methanomethylophilus alvi</name>
    <dbReference type="NCBI Taxonomy" id="1291540"/>
    <lineage>
        <taxon>Archaea</taxon>
        <taxon>Methanobacteriati</taxon>
        <taxon>Thermoplasmatota</taxon>
        <taxon>Thermoplasmata</taxon>
        <taxon>Methanomassiliicoccales</taxon>
        <taxon>Methanomethylophilaceae</taxon>
        <taxon>Methanomethylophilus</taxon>
    </lineage>
</organism>
<keyword evidence="2" id="KW-0813">Transport</keyword>
<keyword evidence="5" id="KW-0547">Nucleotide-binding</keyword>
<evidence type="ECO:0000256" key="7">
    <source>
        <dbReference type="ARBA" id="ARBA00022989"/>
    </source>
</evidence>
<keyword evidence="7 9" id="KW-1133">Transmembrane helix</keyword>
<dbReference type="Pfam" id="PF00664">
    <property type="entry name" value="ABC_membrane"/>
    <property type="match status" value="1"/>
</dbReference>
<evidence type="ECO:0000259" key="10">
    <source>
        <dbReference type="PROSITE" id="PS50893"/>
    </source>
</evidence>
<dbReference type="SMART" id="SM00382">
    <property type="entry name" value="AAA"/>
    <property type="match status" value="1"/>
</dbReference>
<evidence type="ECO:0000256" key="9">
    <source>
        <dbReference type="SAM" id="Phobius"/>
    </source>
</evidence>
<dbReference type="PANTHER" id="PTHR43394">
    <property type="entry name" value="ATP-DEPENDENT PERMEASE MDL1, MITOCHONDRIAL"/>
    <property type="match status" value="1"/>
</dbReference>
<feature type="transmembrane region" description="Helical" evidence="9">
    <location>
        <begin position="155"/>
        <end position="175"/>
    </location>
</feature>
<evidence type="ECO:0000256" key="4">
    <source>
        <dbReference type="ARBA" id="ARBA00022692"/>
    </source>
</evidence>
<evidence type="ECO:0000256" key="1">
    <source>
        <dbReference type="ARBA" id="ARBA00004651"/>
    </source>
</evidence>
<dbReference type="InterPro" id="IPR039421">
    <property type="entry name" value="Type_1_exporter"/>
</dbReference>
<dbReference type="InterPro" id="IPR017871">
    <property type="entry name" value="ABC_transporter-like_CS"/>
</dbReference>
<dbReference type="Gene3D" id="1.20.1560.10">
    <property type="entry name" value="ABC transporter type 1, transmembrane domain"/>
    <property type="match status" value="1"/>
</dbReference>
<gene>
    <name evidence="12" type="ORF">BKD89_03760</name>
</gene>
<keyword evidence="6 12" id="KW-0067">ATP-binding</keyword>
<dbReference type="GO" id="GO:0005524">
    <property type="term" value="F:ATP binding"/>
    <property type="evidence" value="ECO:0007669"/>
    <property type="project" value="UniProtKB-KW"/>
</dbReference>
<keyword evidence="4 9" id="KW-0812">Transmembrane</keyword>
<dbReference type="PANTHER" id="PTHR43394:SF1">
    <property type="entry name" value="ATP-BINDING CASSETTE SUB-FAMILY B MEMBER 10, MITOCHONDRIAL"/>
    <property type="match status" value="1"/>
</dbReference>
<evidence type="ECO:0000259" key="11">
    <source>
        <dbReference type="PROSITE" id="PS50929"/>
    </source>
</evidence>
<dbReference type="InterPro" id="IPR011527">
    <property type="entry name" value="ABC1_TM_dom"/>
</dbReference>
<dbReference type="SUPFAM" id="SSF52540">
    <property type="entry name" value="P-loop containing nucleoside triphosphate hydrolases"/>
    <property type="match status" value="1"/>
</dbReference>
<dbReference type="InterPro" id="IPR027417">
    <property type="entry name" value="P-loop_NTPase"/>
</dbReference>
<dbReference type="EMBL" id="CP017686">
    <property type="protein sequence ID" value="AYQ54921.1"/>
    <property type="molecule type" value="Genomic_DNA"/>
</dbReference>
<dbReference type="PROSITE" id="PS00211">
    <property type="entry name" value="ABC_TRANSPORTER_1"/>
    <property type="match status" value="1"/>
</dbReference>
<dbReference type="InterPro" id="IPR003593">
    <property type="entry name" value="AAA+_ATPase"/>
</dbReference>
<feature type="transmembrane region" description="Helical" evidence="9">
    <location>
        <begin position="60"/>
        <end position="82"/>
    </location>
</feature>
<sequence length="579" mass="63628">MKYFRKRDWALTAALVVFIICQVYLDLEIPGYMNDITYAIQTGSGTDVVKEYGTDMVLCAFLSLGFSVAAGFCATNIAASLGRTLRERQFDRVQEFSMQDMDRFSAASLITRSTNDVYHLMVFTARGLQIVIKSPILATWALLKISGKNWEWTAATAAAVVVLVAVVAVTMWYTVPRFKKIQWLTDGINRATRENLDGIRVIRAYNAEEYQQKKFDKANDDLLENNVANAHAMAPMHPITSSLNNFLTLAIYWIGAGLIAAAGSTGDKMVLFSDMIVFSSYAMQVVSAFMLMIGIIRGLPRAMVAAGRVEEVIEAEPSIKDGGFDGVTDAEGEVEFRDVGFSYPDAEGPAIEKVSFKVGKGQTLAIIGPTGSGKSTLVNLIPRFYDATGGQVLVDGIDVREYDQKALRRRIGYVPQSAVIFSGSVEYNVNYGDTSADRTEDDVRKALEIAQGIDFVEKMEGGMDGHVSQYGRNVSGGQKQRICIARAVCKRPEILIFDDTFSALDFKTDLALRESLKRETAGTTNIIVAQRIGTIMDADRIIVLDKGKVVGDGTHDRLMKECGIYRNIAMSQMTGEGPE</sequence>
<proteinExistence type="predicted"/>
<dbReference type="FunFam" id="3.40.50.300:FF:000854">
    <property type="entry name" value="Multidrug ABC transporter ATP-binding protein"/>
    <property type="match status" value="1"/>
</dbReference>
<evidence type="ECO:0000256" key="8">
    <source>
        <dbReference type="ARBA" id="ARBA00023136"/>
    </source>
</evidence>
<dbReference type="CDD" id="cd18548">
    <property type="entry name" value="ABC_6TM_Tm287_like"/>
    <property type="match status" value="1"/>
</dbReference>
<protein>
    <submittedName>
        <fullName evidence="12">Multidrug ABC transporter ATP-binding protein</fullName>
    </submittedName>
</protein>
<feature type="domain" description="ABC transporter" evidence="10">
    <location>
        <begin position="334"/>
        <end position="571"/>
    </location>
</feature>
<evidence type="ECO:0000313" key="12">
    <source>
        <dbReference type="EMBL" id="AYQ54921.1"/>
    </source>
</evidence>
<evidence type="ECO:0000256" key="3">
    <source>
        <dbReference type="ARBA" id="ARBA00022475"/>
    </source>
</evidence>
<evidence type="ECO:0000256" key="5">
    <source>
        <dbReference type="ARBA" id="ARBA00022741"/>
    </source>
</evidence>
<dbReference type="Gene3D" id="3.40.50.300">
    <property type="entry name" value="P-loop containing nucleotide triphosphate hydrolases"/>
    <property type="match status" value="1"/>
</dbReference>
<reference evidence="12 13" key="1">
    <citation type="submission" date="2016-10" db="EMBL/GenBank/DDBJ databases">
        <title>Complete genome of the TMA-utilizing, human hosted archaeon Methanomethylophilus alvus Gen. nov, sp. nov., strain Mx-05, derived from a pure culture.</title>
        <authorList>
            <person name="Brugere J.-F."/>
            <person name="Ben Hania W."/>
            <person name="Chaudhary P.P."/>
            <person name="Gaci N."/>
            <person name="Borrel G."/>
            <person name="Cao Van Tuat L."/>
            <person name="Fardeau M.-L."/>
            <person name="Harris H.M.B."/>
            <person name="O'Toole P.W."/>
            <person name="Ollivier B."/>
        </authorList>
    </citation>
    <scope>NUCLEOTIDE SEQUENCE [LARGE SCALE GENOMIC DNA]</scope>
    <source>
        <strain evidence="12 13">Mx-05</strain>
    </source>
</reference>
<dbReference type="Proteomes" id="UP000273278">
    <property type="component" value="Chromosome"/>
</dbReference>
<dbReference type="InterPro" id="IPR003439">
    <property type="entry name" value="ABC_transporter-like_ATP-bd"/>
</dbReference>
<dbReference type="PROSITE" id="PS50893">
    <property type="entry name" value="ABC_TRANSPORTER_2"/>
    <property type="match status" value="1"/>
</dbReference>
<dbReference type="Pfam" id="PF00005">
    <property type="entry name" value="ABC_tran"/>
    <property type="match status" value="1"/>
</dbReference>
<dbReference type="SUPFAM" id="SSF90123">
    <property type="entry name" value="ABC transporter transmembrane region"/>
    <property type="match status" value="1"/>
</dbReference>
<dbReference type="AlphaFoldDB" id="A0A3G3IGN5"/>
<keyword evidence="3" id="KW-1003">Cell membrane</keyword>
<dbReference type="GO" id="GO:0005886">
    <property type="term" value="C:plasma membrane"/>
    <property type="evidence" value="ECO:0007669"/>
    <property type="project" value="UniProtKB-SubCell"/>
</dbReference>
<dbReference type="GO" id="GO:0016887">
    <property type="term" value="F:ATP hydrolysis activity"/>
    <property type="evidence" value="ECO:0007669"/>
    <property type="project" value="InterPro"/>
</dbReference>
<comment type="subcellular location">
    <subcellularLocation>
        <location evidence="1">Cell membrane</location>
        <topology evidence="1">Multi-pass membrane protein</topology>
    </subcellularLocation>
</comment>
<accession>A0A3G3IGN5</accession>
<feature type="transmembrane region" description="Helical" evidence="9">
    <location>
        <begin position="243"/>
        <end position="263"/>
    </location>
</feature>
<dbReference type="GO" id="GO:0015421">
    <property type="term" value="F:ABC-type oligopeptide transporter activity"/>
    <property type="evidence" value="ECO:0007669"/>
    <property type="project" value="TreeGrafter"/>
</dbReference>